<feature type="transmembrane region" description="Helical" evidence="9">
    <location>
        <begin position="139"/>
        <end position="156"/>
    </location>
</feature>
<dbReference type="InterPro" id="IPR052157">
    <property type="entry name" value="BCAA_transport_permease"/>
</dbReference>
<keyword evidence="11" id="KW-1185">Reference proteome</keyword>
<evidence type="ECO:0000256" key="3">
    <source>
        <dbReference type="ARBA" id="ARBA00022475"/>
    </source>
</evidence>
<evidence type="ECO:0000256" key="9">
    <source>
        <dbReference type="SAM" id="Phobius"/>
    </source>
</evidence>
<organism evidence="10 11">
    <name type="scientific">Clostridium amylolyticum</name>
    <dbReference type="NCBI Taxonomy" id="1121298"/>
    <lineage>
        <taxon>Bacteria</taxon>
        <taxon>Bacillati</taxon>
        <taxon>Bacillota</taxon>
        <taxon>Clostridia</taxon>
        <taxon>Eubacteriales</taxon>
        <taxon>Clostridiaceae</taxon>
        <taxon>Clostridium</taxon>
    </lineage>
</organism>
<keyword evidence="4 9" id="KW-0812">Transmembrane</keyword>
<dbReference type="CDD" id="cd06582">
    <property type="entry name" value="TM_PBP1_LivH_like"/>
    <property type="match status" value="1"/>
</dbReference>
<evidence type="ECO:0000313" key="11">
    <source>
        <dbReference type="Proteomes" id="UP000184080"/>
    </source>
</evidence>
<feature type="transmembrane region" description="Helical" evidence="9">
    <location>
        <begin position="6"/>
        <end position="26"/>
    </location>
</feature>
<keyword evidence="5" id="KW-0029">Amino-acid transport</keyword>
<comment type="subcellular location">
    <subcellularLocation>
        <location evidence="1">Cell membrane</location>
        <topology evidence="1">Multi-pass membrane protein</topology>
    </subcellularLocation>
</comment>
<evidence type="ECO:0000256" key="5">
    <source>
        <dbReference type="ARBA" id="ARBA00022970"/>
    </source>
</evidence>
<protein>
    <submittedName>
        <fullName evidence="10">Amino acid/amide ABC transporter membrane protein 1, HAAT family</fullName>
    </submittedName>
</protein>
<accession>A0A1M6IKV7</accession>
<dbReference type="AlphaFoldDB" id="A0A1M6IKV7"/>
<proteinExistence type="inferred from homology"/>
<gene>
    <name evidence="10" type="ORF">SAMN05444401_2866</name>
</gene>
<feature type="transmembrane region" description="Helical" evidence="9">
    <location>
        <begin position="60"/>
        <end position="81"/>
    </location>
</feature>
<keyword evidence="7 9" id="KW-0472">Membrane</keyword>
<comment type="similarity">
    <text evidence="8">Belongs to the binding-protein-dependent transport system permease family. LivHM subfamily.</text>
</comment>
<dbReference type="GO" id="GO:0005886">
    <property type="term" value="C:plasma membrane"/>
    <property type="evidence" value="ECO:0007669"/>
    <property type="project" value="UniProtKB-SubCell"/>
</dbReference>
<sequence>MLQLIINGLITGSLYSLAALGLVMIFKTSDIVNFSQGEMAMFNTFMAFTLLTTLKVPYYLAFFLTIIFAAIMGLIIQKIVIGPLKDAPLLSSMIATLGLIMILNGLAGNIFGFETKSFPKLVQGENIQILGTSVEPNSLATMGITFFIMLLLLYFFKYTKTGLALRASAQNPEAAQLMGISVNKVVTLTWIISAVLSGVAGMLIAPITFLDVSMMADMHLKSFAAAVLGGFNTFGGPVVGGLLLGIAENIFGKYISLSWKTVFSFGLIILMLIIKPNGLLGKTYRKKV</sequence>
<dbReference type="PANTHER" id="PTHR11795:SF451">
    <property type="entry name" value="ABC TRANSPORTER PERMEASE PROTEIN"/>
    <property type="match status" value="1"/>
</dbReference>
<evidence type="ECO:0000256" key="8">
    <source>
        <dbReference type="ARBA" id="ARBA00037998"/>
    </source>
</evidence>
<feature type="transmembrane region" description="Helical" evidence="9">
    <location>
        <begin position="257"/>
        <end position="274"/>
    </location>
</feature>
<feature type="transmembrane region" description="Helical" evidence="9">
    <location>
        <begin position="222"/>
        <end position="245"/>
    </location>
</feature>
<feature type="transmembrane region" description="Helical" evidence="9">
    <location>
        <begin position="185"/>
        <end position="210"/>
    </location>
</feature>
<evidence type="ECO:0000256" key="1">
    <source>
        <dbReference type="ARBA" id="ARBA00004651"/>
    </source>
</evidence>
<dbReference type="PANTHER" id="PTHR11795">
    <property type="entry name" value="BRANCHED-CHAIN AMINO ACID TRANSPORT SYSTEM PERMEASE PROTEIN LIVH"/>
    <property type="match status" value="1"/>
</dbReference>
<feature type="transmembrane region" description="Helical" evidence="9">
    <location>
        <begin position="93"/>
        <end position="113"/>
    </location>
</feature>
<evidence type="ECO:0000256" key="2">
    <source>
        <dbReference type="ARBA" id="ARBA00022448"/>
    </source>
</evidence>
<dbReference type="Proteomes" id="UP000184080">
    <property type="component" value="Unassembled WGS sequence"/>
</dbReference>
<evidence type="ECO:0000256" key="4">
    <source>
        <dbReference type="ARBA" id="ARBA00022692"/>
    </source>
</evidence>
<feature type="transmembrane region" description="Helical" evidence="9">
    <location>
        <begin position="38"/>
        <end position="54"/>
    </location>
</feature>
<keyword evidence="2" id="KW-0813">Transport</keyword>
<dbReference type="Pfam" id="PF02653">
    <property type="entry name" value="BPD_transp_2"/>
    <property type="match status" value="1"/>
</dbReference>
<dbReference type="EMBL" id="FQZO01000004">
    <property type="protein sequence ID" value="SHJ35017.1"/>
    <property type="molecule type" value="Genomic_DNA"/>
</dbReference>
<name>A0A1M6IKV7_9CLOT</name>
<evidence type="ECO:0000256" key="7">
    <source>
        <dbReference type="ARBA" id="ARBA00023136"/>
    </source>
</evidence>
<dbReference type="OrthoDB" id="9807115at2"/>
<keyword evidence="3" id="KW-1003">Cell membrane</keyword>
<dbReference type="GO" id="GO:0022857">
    <property type="term" value="F:transmembrane transporter activity"/>
    <property type="evidence" value="ECO:0007669"/>
    <property type="project" value="InterPro"/>
</dbReference>
<keyword evidence="6 9" id="KW-1133">Transmembrane helix</keyword>
<evidence type="ECO:0000256" key="6">
    <source>
        <dbReference type="ARBA" id="ARBA00022989"/>
    </source>
</evidence>
<dbReference type="GO" id="GO:0006865">
    <property type="term" value="P:amino acid transport"/>
    <property type="evidence" value="ECO:0007669"/>
    <property type="project" value="UniProtKB-KW"/>
</dbReference>
<dbReference type="STRING" id="1121298.SAMN05444401_2866"/>
<evidence type="ECO:0000313" key="10">
    <source>
        <dbReference type="EMBL" id="SHJ35017.1"/>
    </source>
</evidence>
<dbReference type="InterPro" id="IPR001851">
    <property type="entry name" value="ABC_transp_permease"/>
</dbReference>
<dbReference type="RefSeq" id="WP_073007979.1">
    <property type="nucleotide sequence ID" value="NZ_FQZO01000004.1"/>
</dbReference>
<reference evidence="10 11" key="1">
    <citation type="submission" date="2016-11" db="EMBL/GenBank/DDBJ databases">
        <authorList>
            <person name="Jaros S."/>
            <person name="Januszkiewicz K."/>
            <person name="Wedrychowicz H."/>
        </authorList>
    </citation>
    <scope>NUCLEOTIDE SEQUENCE [LARGE SCALE GENOMIC DNA]</scope>
    <source>
        <strain evidence="10 11">DSM 21864</strain>
    </source>
</reference>